<sequence length="117" mass="13459">MDKILVLIFGLLSILFTYWYFFMKKINTVQAEGIVEILVDGGYKPEQISIPYGKTTKLIFHRKDSSSCLEEVVIADFKVRKFLPLNEKTEIEINPTKKGEFDFSCGMGMFHGKLIVK</sequence>
<accession>A0A0G0B076</accession>
<proteinExistence type="predicted"/>
<protein>
    <submittedName>
        <fullName evidence="3">Cupredoxin family domain protein</fullName>
    </submittedName>
</protein>
<evidence type="ECO:0000259" key="2">
    <source>
        <dbReference type="Pfam" id="PF13473"/>
    </source>
</evidence>
<dbReference type="SUPFAM" id="SSF49503">
    <property type="entry name" value="Cupredoxins"/>
    <property type="match status" value="1"/>
</dbReference>
<dbReference type="Proteomes" id="UP000034004">
    <property type="component" value="Unassembled WGS sequence"/>
</dbReference>
<dbReference type="STRING" id="1618484.UR56_C0006G0015"/>
<keyword evidence="1" id="KW-1133">Transmembrane helix</keyword>
<feature type="transmembrane region" description="Helical" evidence="1">
    <location>
        <begin position="6"/>
        <end position="22"/>
    </location>
</feature>
<name>A0A0G0B076_9BACT</name>
<dbReference type="Gene3D" id="2.60.40.420">
    <property type="entry name" value="Cupredoxins - blue copper proteins"/>
    <property type="match status" value="1"/>
</dbReference>
<keyword evidence="1" id="KW-0472">Membrane</keyword>
<gene>
    <name evidence="3" type="ORF">UR56_C0006G0015</name>
</gene>
<evidence type="ECO:0000313" key="4">
    <source>
        <dbReference type="Proteomes" id="UP000034004"/>
    </source>
</evidence>
<dbReference type="InterPro" id="IPR028096">
    <property type="entry name" value="EfeO_Cupredoxin"/>
</dbReference>
<feature type="domain" description="EfeO-type cupredoxin-like" evidence="2">
    <location>
        <begin position="14"/>
        <end position="116"/>
    </location>
</feature>
<dbReference type="AlphaFoldDB" id="A0A0G0B076"/>
<organism evidence="3 4">
    <name type="scientific">Candidatus Roizmanbacteria bacterium GW2011_GWC2_34_23</name>
    <dbReference type="NCBI Taxonomy" id="1618484"/>
    <lineage>
        <taxon>Bacteria</taxon>
        <taxon>Candidatus Roizmaniibacteriota</taxon>
    </lineage>
</organism>
<dbReference type="InterPro" id="IPR008972">
    <property type="entry name" value="Cupredoxin"/>
</dbReference>
<keyword evidence="1" id="KW-0812">Transmembrane</keyword>
<dbReference type="Pfam" id="PF13473">
    <property type="entry name" value="Cupredoxin_1"/>
    <property type="match status" value="1"/>
</dbReference>
<reference evidence="3 4" key="1">
    <citation type="journal article" date="2015" name="Nature">
        <title>rRNA introns, odd ribosomes, and small enigmatic genomes across a large radiation of phyla.</title>
        <authorList>
            <person name="Brown C.T."/>
            <person name="Hug L.A."/>
            <person name="Thomas B.C."/>
            <person name="Sharon I."/>
            <person name="Castelle C.J."/>
            <person name="Singh A."/>
            <person name="Wilkins M.J."/>
            <person name="Williams K.H."/>
            <person name="Banfield J.F."/>
        </authorList>
    </citation>
    <scope>NUCLEOTIDE SEQUENCE [LARGE SCALE GENOMIC DNA]</scope>
</reference>
<evidence type="ECO:0000313" key="3">
    <source>
        <dbReference type="EMBL" id="KKP62724.1"/>
    </source>
</evidence>
<evidence type="ECO:0000256" key="1">
    <source>
        <dbReference type="SAM" id="Phobius"/>
    </source>
</evidence>
<dbReference type="EMBL" id="LBPR01000006">
    <property type="protein sequence ID" value="KKP62724.1"/>
    <property type="molecule type" value="Genomic_DNA"/>
</dbReference>
<comment type="caution">
    <text evidence="3">The sequence shown here is derived from an EMBL/GenBank/DDBJ whole genome shotgun (WGS) entry which is preliminary data.</text>
</comment>